<proteinExistence type="evidence at transcript level"/>
<feature type="non-terminal residue" evidence="1">
    <location>
        <position position="140"/>
    </location>
</feature>
<name>A0A023FC04_AMBCJ</name>
<dbReference type="EMBL" id="GBBK01005425">
    <property type="protein sequence ID" value="JAC19057.1"/>
    <property type="molecule type" value="mRNA"/>
</dbReference>
<evidence type="ECO:0000313" key="1">
    <source>
        <dbReference type="EMBL" id="JAC19057.1"/>
    </source>
</evidence>
<sequence>MGSRLPRAWIAVGPIVVFRTASFSLVDAQELVQIGLLVLLLKPPIFQVVFVLFGQVSAVFLALDDLMAQVFLDFDKPDLAFRVLPHVFGFPVNVSSIKAAPFCSLDTILECLNHSFASLASRQEVFANYTLAQVADIDGS</sequence>
<protein>
    <submittedName>
        <fullName evidence="1">Putative secreted protein</fullName>
    </submittedName>
</protein>
<dbReference type="AlphaFoldDB" id="A0A023FC04"/>
<organism evidence="1">
    <name type="scientific">Amblyomma cajennense</name>
    <name type="common">Cayenne tick</name>
    <name type="synonym">Acarus cajennensis</name>
    <dbReference type="NCBI Taxonomy" id="34607"/>
    <lineage>
        <taxon>Eukaryota</taxon>
        <taxon>Metazoa</taxon>
        <taxon>Ecdysozoa</taxon>
        <taxon>Arthropoda</taxon>
        <taxon>Chelicerata</taxon>
        <taxon>Arachnida</taxon>
        <taxon>Acari</taxon>
        <taxon>Parasitiformes</taxon>
        <taxon>Ixodida</taxon>
        <taxon>Ixodoidea</taxon>
        <taxon>Ixodidae</taxon>
        <taxon>Amblyomminae</taxon>
        <taxon>Amblyomma</taxon>
    </lineage>
</organism>
<reference evidence="1" key="1">
    <citation type="submission" date="2014-03" db="EMBL/GenBank/DDBJ databases">
        <title>The sialotranscriptome of Amblyomma triste, Amblyomma parvum and Amblyomma cajennense ticks, uncovered by 454-based RNA-seq.</title>
        <authorList>
            <person name="Garcia G.R."/>
            <person name="Gardinassi L.G."/>
            <person name="Ribeiro J.M."/>
            <person name="Anatriello E."/>
            <person name="Ferreira B.R."/>
            <person name="Moreira H.N."/>
            <person name="Mafra C."/>
            <person name="Olegario M.M."/>
            <person name="Szabo P.J."/>
            <person name="Miranda-Santos I.K."/>
            <person name="Maruyama S.R."/>
        </authorList>
    </citation>
    <scope>NUCLEOTIDE SEQUENCE</scope>
    <source>
        <strain evidence="1">Uberlandia</strain>
        <tissue evidence="1">Salivary glands</tissue>
    </source>
</reference>
<accession>A0A023FC04</accession>